<organism evidence="1 2">
    <name type="scientific">Aspergillus avenaceus</name>
    <dbReference type="NCBI Taxonomy" id="36643"/>
    <lineage>
        <taxon>Eukaryota</taxon>
        <taxon>Fungi</taxon>
        <taxon>Dikarya</taxon>
        <taxon>Ascomycota</taxon>
        <taxon>Pezizomycotina</taxon>
        <taxon>Eurotiomycetes</taxon>
        <taxon>Eurotiomycetidae</taxon>
        <taxon>Eurotiales</taxon>
        <taxon>Aspergillaceae</taxon>
        <taxon>Aspergillus</taxon>
        <taxon>Aspergillus subgen. Circumdati</taxon>
    </lineage>
</organism>
<evidence type="ECO:0000313" key="1">
    <source>
        <dbReference type="EMBL" id="KAE8151774.1"/>
    </source>
</evidence>
<proteinExistence type="predicted"/>
<sequence>MTADSAFEPGPCASRLANIDTLSPAGKYALLKSIADDISATFIDISKHISRGTLDVDHTAAIHDLIDSIRRSEPESQRLQQVRKHHRRREKQWEAEKKWMFNEYKELVKRSEELHELWKKRVGNGTRDFKHAMKRLSIGRVPGEA</sequence>
<protein>
    <submittedName>
        <fullName evidence="1">Uncharacterized protein</fullName>
    </submittedName>
</protein>
<name>A0A5N6TZR2_ASPAV</name>
<dbReference type="OrthoDB" id="4369471at2759"/>
<gene>
    <name evidence="1" type="ORF">BDV25DRAFT_86384</name>
</gene>
<reference evidence="1 2" key="1">
    <citation type="submission" date="2019-04" db="EMBL/GenBank/DDBJ databases">
        <title>Friends and foes A comparative genomics study of 23 Aspergillus species from section Flavi.</title>
        <authorList>
            <consortium name="DOE Joint Genome Institute"/>
            <person name="Kjaerbolling I."/>
            <person name="Vesth T."/>
            <person name="Frisvad J.C."/>
            <person name="Nybo J.L."/>
            <person name="Theobald S."/>
            <person name="Kildgaard S."/>
            <person name="Isbrandt T."/>
            <person name="Kuo A."/>
            <person name="Sato A."/>
            <person name="Lyhne E.K."/>
            <person name="Kogle M.E."/>
            <person name="Wiebenga A."/>
            <person name="Kun R.S."/>
            <person name="Lubbers R.J."/>
            <person name="Makela M.R."/>
            <person name="Barry K."/>
            <person name="Chovatia M."/>
            <person name="Clum A."/>
            <person name="Daum C."/>
            <person name="Haridas S."/>
            <person name="He G."/>
            <person name="LaButti K."/>
            <person name="Lipzen A."/>
            <person name="Mondo S."/>
            <person name="Riley R."/>
            <person name="Salamov A."/>
            <person name="Simmons B.A."/>
            <person name="Magnuson J.K."/>
            <person name="Henrissat B."/>
            <person name="Mortensen U.H."/>
            <person name="Larsen T.O."/>
            <person name="Devries R.P."/>
            <person name="Grigoriev I.V."/>
            <person name="Machida M."/>
            <person name="Baker S.E."/>
            <person name="Andersen M.R."/>
        </authorList>
    </citation>
    <scope>NUCLEOTIDE SEQUENCE [LARGE SCALE GENOMIC DNA]</scope>
    <source>
        <strain evidence="1 2">IBT 18842</strain>
    </source>
</reference>
<evidence type="ECO:0000313" key="2">
    <source>
        <dbReference type="Proteomes" id="UP000325780"/>
    </source>
</evidence>
<dbReference type="AlphaFoldDB" id="A0A5N6TZR2"/>
<keyword evidence="2" id="KW-1185">Reference proteome</keyword>
<dbReference type="Proteomes" id="UP000325780">
    <property type="component" value="Unassembled WGS sequence"/>
</dbReference>
<dbReference type="EMBL" id="ML742064">
    <property type="protein sequence ID" value="KAE8151774.1"/>
    <property type="molecule type" value="Genomic_DNA"/>
</dbReference>
<accession>A0A5N6TZR2</accession>